<dbReference type="GO" id="GO:0005694">
    <property type="term" value="C:chromosome"/>
    <property type="evidence" value="ECO:0007669"/>
    <property type="project" value="TreeGrafter"/>
</dbReference>
<dbReference type="SMART" id="SM00490">
    <property type="entry name" value="HELICc"/>
    <property type="match status" value="1"/>
</dbReference>
<keyword evidence="4 7" id="KW-0347">Helicase</keyword>
<dbReference type="GO" id="GO:0003676">
    <property type="term" value="F:nucleic acid binding"/>
    <property type="evidence" value="ECO:0007669"/>
    <property type="project" value="InterPro"/>
</dbReference>
<sequence length="855" mass="95390">MSFSEDEDILPNESTKSVDIEKSAHWGDWPDTIEQPQAGPSQTRTHENLEARIAVCHRILRESKVLWVMRSELVLMAKWTVFGHSSYKGKQKEIVEAAVSGLDVLVLAPTGMGKSLCFQLPAASEKSGVTVVISPLLEVAALRRKGICTYALTSETPKETRQEVFEDLNSDNPKIRLLYTTPERLVTSEFMGLLGNMYDKETLNRLVVDEAHCISEWGHDFREEFRRIGAVRDKFPEVPIMALTATATPDVQKDIIRSLRMAEHNLFKAIHPFNRANLYYEIRYTGSTSQLSLMTEICDYVLTLHQKRGKPSSGIIYCRTRKTCDELADFLRRKGLSARPYHRGLPSSQLEKTLKDWTVEGGSTSGGIDVVVATIAFGLGIDKGDVRYVIHYDVPKSLEGYYQETGRAGRNGSPSKCILYYSREDVAYAKRLVSQNQNKRFEIAEQNKGPVPSQRSISSLNALVKMAENARLCRHVSICRYFGEIINADDPEVLKSLCDNMCDVCKYPEKTWRRKDKLSPAEYAASQVESWHMANDDEDHCQRPPLVSRTSGTATAATAGEFGRSGRLADKAGSGSYFGTATSLKRGGTALVGGGSANAKKAKVTYGFPTLVTRPFKSAPTLVKPFKPPSLVKTSSKSSENSSVPSSPPSQPRKGTLQAMQERTSVVERERELERDASPVYDIQMQGHERADTPASTSDAEEGQVEVATSRSRSLSPELDLPDVFVELEQPDSQKVDPTRRRSGMNTIRIALHKVFKKNPDLWSRINRAPSSTEKRNRLVDLTAKEVEYESVLCFCCTFEGYRIRLNATVESVKLLTCEEAWDATASTKLATLQNEEFEDAREIVGVLKRTCRTG</sequence>
<dbReference type="GO" id="GO:0000724">
    <property type="term" value="P:double-strand break repair via homologous recombination"/>
    <property type="evidence" value="ECO:0007669"/>
    <property type="project" value="TreeGrafter"/>
</dbReference>
<dbReference type="AlphaFoldDB" id="A0A4S8LNQ8"/>
<dbReference type="EC" id="5.6.2.4" evidence="7"/>
<dbReference type="OrthoDB" id="10261556at2759"/>
<dbReference type="GO" id="GO:0005737">
    <property type="term" value="C:cytoplasm"/>
    <property type="evidence" value="ECO:0007669"/>
    <property type="project" value="TreeGrafter"/>
</dbReference>
<dbReference type="CDD" id="cd18794">
    <property type="entry name" value="SF2_C_RecQ"/>
    <property type="match status" value="1"/>
</dbReference>
<dbReference type="SUPFAM" id="SSF52540">
    <property type="entry name" value="P-loop containing nucleoside triphosphate hydrolases"/>
    <property type="match status" value="1"/>
</dbReference>
<keyword evidence="2 7" id="KW-0547">Nucleotide-binding</keyword>
<dbReference type="CDD" id="cd17920">
    <property type="entry name" value="DEXHc_RecQ"/>
    <property type="match status" value="1"/>
</dbReference>
<dbReference type="InterPro" id="IPR001650">
    <property type="entry name" value="Helicase_C-like"/>
</dbReference>
<evidence type="ECO:0000259" key="10">
    <source>
        <dbReference type="PROSITE" id="PS51194"/>
    </source>
</evidence>
<dbReference type="Pfam" id="PF16124">
    <property type="entry name" value="RecQ_Zn_bind"/>
    <property type="match status" value="1"/>
</dbReference>
<feature type="region of interest" description="Disordered" evidence="8">
    <location>
        <begin position="620"/>
        <end position="715"/>
    </location>
</feature>
<dbReference type="InterPro" id="IPR004589">
    <property type="entry name" value="DNA_helicase_ATP-dep_RecQ"/>
</dbReference>
<dbReference type="InterPro" id="IPR014001">
    <property type="entry name" value="Helicase_ATP-bd"/>
</dbReference>
<reference evidence="11 12" key="1">
    <citation type="journal article" date="2019" name="Nat. Ecol. Evol.">
        <title>Megaphylogeny resolves global patterns of mushroom evolution.</title>
        <authorList>
            <person name="Varga T."/>
            <person name="Krizsan K."/>
            <person name="Foldi C."/>
            <person name="Dima B."/>
            <person name="Sanchez-Garcia M."/>
            <person name="Sanchez-Ramirez S."/>
            <person name="Szollosi G.J."/>
            <person name="Szarkandi J.G."/>
            <person name="Papp V."/>
            <person name="Albert L."/>
            <person name="Andreopoulos W."/>
            <person name="Angelini C."/>
            <person name="Antonin V."/>
            <person name="Barry K.W."/>
            <person name="Bougher N.L."/>
            <person name="Buchanan P."/>
            <person name="Buyck B."/>
            <person name="Bense V."/>
            <person name="Catcheside P."/>
            <person name="Chovatia M."/>
            <person name="Cooper J."/>
            <person name="Damon W."/>
            <person name="Desjardin D."/>
            <person name="Finy P."/>
            <person name="Geml J."/>
            <person name="Haridas S."/>
            <person name="Hughes K."/>
            <person name="Justo A."/>
            <person name="Karasinski D."/>
            <person name="Kautmanova I."/>
            <person name="Kiss B."/>
            <person name="Kocsube S."/>
            <person name="Kotiranta H."/>
            <person name="LaButti K.M."/>
            <person name="Lechner B.E."/>
            <person name="Liimatainen K."/>
            <person name="Lipzen A."/>
            <person name="Lukacs Z."/>
            <person name="Mihaltcheva S."/>
            <person name="Morgado L.N."/>
            <person name="Niskanen T."/>
            <person name="Noordeloos M.E."/>
            <person name="Ohm R.A."/>
            <person name="Ortiz-Santana B."/>
            <person name="Ovrebo C."/>
            <person name="Racz N."/>
            <person name="Riley R."/>
            <person name="Savchenko A."/>
            <person name="Shiryaev A."/>
            <person name="Soop K."/>
            <person name="Spirin V."/>
            <person name="Szebenyi C."/>
            <person name="Tomsovsky M."/>
            <person name="Tulloss R.E."/>
            <person name="Uehling J."/>
            <person name="Grigoriev I.V."/>
            <person name="Vagvolgyi C."/>
            <person name="Papp T."/>
            <person name="Martin F.M."/>
            <person name="Miettinen O."/>
            <person name="Hibbett D.S."/>
            <person name="Nagy L.G."/>
        </authorList>
    </citation>
    <scope>NUCLEOTIDE SEQUENCE [LARGE SCALE GENOMIC DNA]</scope>
    <source>
        <strain evidence="11 12">CBS 962.96</strain>
    </source>
</reference>
<evidence type="ECO:0000256" key="2">
    <source>
        <dbReference type="ARBA" id="ARBA00022741"/>
    </source>
</evidence>
<dbReference type="GO" id="GO:0005634">
    <property type="term" value="C:nucleus"/>
    <property type="evidence" value="ECO:0007669"/>
    <property type="project" value="UniProtKB-SubCell"/>
</dbReference>
<dbReference type="PANTHER" id="PTHR13710:SF152">
    <property type="entry name" value="ATP-DEPENDENT DNA HELICASE Q5"/>
    <property type="match status" value="1"/>
</dbReference>
<feature type="domain" description="Helicase C-terminal" evidence="10">
    <location>
        <begin position="296"/>
        <end position="452"/>
    </location>
</feature>
<comment type="catalytic activity">
    <reaction evidence="7">
        <text>ATP + H2O = ADP + phosphate + H(+)</text>
        <dbReference type="Rhea" id="RHEA:13065"/>
        <dbReference type="ChEBI" id="CHEBI:15377"/>
        <dbReference type="ChEBI" id="CHEBI:15378"/>
        <dbReference type="ChEBI" id="CHEBI:30616"/>
        <dbReference type="ChEBI" id="CHEBI:43474"/>
        <dbReference type="ChEBI" id="CHEBI:456216"/>
    </reaction>
</comment>
<evidence type="ECO:0000256" key="3">
    <source>
        <dbReference type="ARBA" id="ARBA00022801"/>
    </source>
</evidence>
<organism evidence="11 12">
    <name type="scientific">Dendrothele bispora (strain CBS 962.96)</name>
    <dbReference type="NCBI Taxonomy" id="1314807"/>
    <lineage>
        <taxon>Eukaryota</taxon>
        <taxon>Fungi</taxon>
        <taxon>Dikarya</taxon>
        <taxon>Basidiomycota</taxon>
        <taxon>Agaricomycotina</taxon>
        <taxon>Agaricomycetes</taxon>
        <taxon>Agaricomycetidae</taxon>
        <taxon>Agaricales</taxon>
        <taxon>Agaricales incertae sedis</taxon>
        <taxon>Dendrothele</taxon>
    </lineage>
</organism>
<dbReference type="GO" id="GO:0043138">
    <property type="term" value="F:3'-5' DNA helicase activity"/>
    <property type="evidence" value="ECO:0007669"/>
    <property type="project" value="UniProtKB-EC"/>
</dbReference>
<protein>
    <recommendedName>
        <fullName evidence="7">ATP-dependent DNA helicase</fullName>
        <ecNumber evidence="7">5.6.2.4</ecNumber>
    </recommendedName>
</protein>
<dbReference type="SMART" id="SM00487">
    <property type="entry name" value="DEXDc"/>
    <property type="match status" value="1"/>
</dbReference>
<comment type="similarity">
    <text evidence="1 7">Belongs to the helicase family. RecQ subfamily.</text>
</comment>
<evidence type="ECO:0000259" key="9">
    <source>
        <dbReference type="PROSITE" id="PS51192"/>
    </source>
</evidence>
<dbReference type="Proteomes" id="UP000297245">
    <property type="component" value="Unassembled WGS sequence"/>
</dbReference>
<evidence type="ECO:0000256" key="1">
    <source>
        <dbReference type="ARBA" id="ARBA00005446"/>
    </source>
</evidence>
<evidence type="ECO:0000256" key="8">
    <source>
        <dbReference type="SAM" id="MobiDB-lite"/>
    </source>
</evidence>
<comment type="subcellular location">
    <subcellularLocation>
        <location evidence="7">Nucleus</location>
    </subcellularLocation>
</comment>
<dbReference type="Pfam" id="PF00270">
    <property type="entry name" value="DEAD"/>
    <property type="match status" value="1"/>
</dbReference>
<dbReference type="NCBIfam" id="TIGR00614">
    <property type="entry name" value="recQ_fam"/>
    <property type="match status" value="1"/>
</dbReference>
<dbReference type="PROSITE" id="PS51192">
    <property type="entry name" value="HELICASE_ATP_BIND_1"/>
    <property type="match status" value="1"/>
</dbReference>
<evidence type="ECO:0000313" key="12">
    <source>
        <dbReference type="Proteomes" id="UP000297245"/>
    </source>
</evidence>
<evidence type="ECO:0000256" key="5">
    <source>
        <dbReference type="ARBA" id="ARBA00022840"/>
    </source>
</evidence>
<dbReference type="InterPro" id="IPR011545">
    <property type="entry name" value="DEAD/DEAH_box_helicase_dom"/>
</dbReference>
<feature type="domain" description="Helicase ATP-binding" evidence="9">
    <location>
        <begin position="95"/>
        <end position="265"/>
    </location>
</feature>
<feature type="compositionally biased region" description="Basic and acidic residues" evidence="8">
    <location>
        <begin position="665"/>
        <end position="677"/>
    </location>
</feature>
<dbReference type="InterPro" id="IPR027417">
    <property type="entry name" value="P-loop_NTPase"/>
</dbReference>
<evidence type="ECO:0000256" key="7">
    <source>
        <dbReference type="RuleBase" id="RU364117"/>
    </source>
</evidence>
<gene>
    <name evidence="11" type="ORF">K435DRAFT_801599</name>
</gene>
<dbReference type="InterPro" id="IPR032284">
    <property type="entry name" value="RecQ_Zn-bd"/>
</dbReference>
<proteinExistence type="inferred from homology"/>
<dbReference type="PANTHER" id="PTHR13710">
    <property type="entry name" value="DNA HELICASE RECQ FAMILY MEMBER"/>
    <property type="match status" value="1"/>
</dbReference>
<feature type="compositionally biased region" description="Low complexity" evidence="8">
    <location>
        <begin position="629"/>
        <end position="645"/>
    </location>
</feature>
<dbReference type="Pfam" id="PF00271">
    <property type="entry name" value="Helicase_C"/>
    <property type="match status" value="1"/>
</dbReference>
<dbReference type="GO" id="GO:0005524">
    <property type="term" value="F:ATP binding"/>
    <property type="evidence" value="ECO:0007669"/>
    <property type="project" value="UniProtKB-KW"/>
</dbReference>
<dbReference type="FunFam" id="3.40.50.300:FF:001389">
    <property type="entry name" value="ATP-dependent DNA helicase RecQ"/>
    <property type="match status" value="1"/>
</dbReference>
<dbReference type="GO" id="GO:0009378">
    <property type="term" value="F:four-way junction helicase activity"/>
    <property type="evidence" value="ECO:0007669"/>
    <property type="project" value="TreeGrafter"/>
</dbReference>
<keyword evidence="7" id="KW-0539">Nucleus</keyword>
<name>A0A4S8LNQ8_DENBC</name>
<dbReference type="PROSITE" id="PS51194">
    <property type="entry name" value="HELICASE_CTER"/>
    <property type="match status" value="1"/>
</dbReference>
<keyword evidence="5 7" id="KW-0067">ATP-binding</keyword>
<comment type="catalytic activity">
    <reaction evidence="6 7">
        <text>Couples ATP hydrolysis with the unwinding of duplex DNA by translocating in the 3'-5' direction.</text>
        <dbReference type="EC" id="5.6.2.4"/>
    </reaction>
</comment>
<dbReference type="EMBL" id="ML179319">
    <property type="protein sequence ID" value="THU90979.1"/>
    <property type="molecule type" value="Genomic_DNA"/>
</dbReference>
<keyword evidence="12" id="KW-1185">Reference proteome</keyword>
<keyword evidence="3 7" id="KW-0378">Hydrolase</keyword>
<dbReference type="Gene3D" id="3.40.50.300">
    <property type="entry name" value="P-loop containing nucleotide triphosphate hydrolases"/>
    <property type="match status" value="2"/>
</dbReference>
<evidence type="ECO:0000256" key="4">
    <source>
        <dbReference type="ARBA" id="ARBA00022806"/>
    </source>
</evidence>
<evidence type="ECO:0000313" key="11">
    <source>
        <dbReference type="EMBL" id="THU90979.1"/>
    </source>
</evidence>
<evidence type="ECO:0000256" key="6">
    <source>
        <dbReference type="ARBA" id="ARBA00034617"/>
    </source>
</evidence>
<dbReference type="GO" id="GO:0016887">
    <property type="term" value="F:ATP hydrolysis activity"/>
    <property type="evidence" value="ECO:0007669"/>
    <property type="project" value="RHEA"/>
</dbReference>
<accession>A0A4S8LNQ8</accession>